<gene>
    <name evidence="2" type="ORF">OKIOD_LOCUS2469</name>
</gene>
<evidence type="ECO:0000256" key="1">
    <source>
        <dbReference type="SAM" id="Coils"/>
    </source>
</evidence>
<feature type="coiled-coil region" evidence="1">
    <location>
        <begin position="49"/>
        <end position="79"/>
    </location>
</feature>
<accession>A0ABN7RX16</accession>
<keyword evidence="3" id="KW-1185">Reference proteome</keyword>
<sequence length="250" mass="29591">MIDPNHDLAYYAMTRNQNVVDSLTYWQIWEENGRDKLKPELKLKTEAAVKRLNRQLRKNEQYLEQLDVLENEADLALNSGVENYPETARAIKSKKFVRHWSVEDKIFFELEETTNRLIPKEPFIHHFYMEGRDGPRVSVELNAKRIKAAVVDKEGHKIREPRNHVYLKFVPSGMTERDEMEMVVEFYNKTTKQNVVDFILIKNNKREERIYLRKMLKTKKAIDYGKSNSLVKYVNVAIGVRRRFGRGVKS</sequence>
<reference evidence="2 3" key="1">
    <citation type="submission" date="2021-04" db="EMBL/GenBank/DDBJ databases">
        <authorList>
            <person name="Bliznina A."/>
        </authorList>
    </citation>
    <scope>NUCLEOTIDE SEQUENCE [LARGE SCALE GENOMIC DNA]</scope>
</reference>
<dbReference type="Proteomes" id="UP001158576">
    <property type="component" value="Chromosome PAR"/>
</dbReference>
<keyword evidence="1" id="KW-0175">Coiled coil</keyword>
<protein>
    <submittedName>
        <fullName evidence="2">Oidioi.mRNA.OKI2018_I69.PAR.g10911.t1.cds</fullName>
    </submittedName>
</protein>
<dbReference type="EMBL" id="OU015568">
    <property type="protein sequence ID" value="CAG5085505.1"/>
    <property type="molecule type" value="Genomic_DNA"/>
</dbReference>
<organism evidence="2 3">
    <name type="scientific">Oikopleura dioica</name>
    <name type="common">Tunicate</name>
    <dbReference type="NCBI Taxonomy" id="34765"/>
    <lineage>
        <taxon>Eukaryota</taxon>
        <taxon>Metazoa</taxon>
        <taxon>Chordata</taxon>
        <taxon>Tunicata</taxon>
        <taxon>Appendicularia</taxon>
        <taxon>Copelata</taxon>
        <taxon>Oikopleuridae</taxon>
        <taxon>Oikopleura</taxon>
    </lineage>
</organism>
<evidence type="ECO:0000313" key="3">
    <source>
        <dbReference type="Proteomes" id="UP001158576"/>
    </source>
</evidence>
<name>A0ABN7RX16_OIKDI</name>
<evidence type="ECO:0000313" key="2">
    <source>
        <dbReference type="EMBL" id="CAG5085505.1"/>
    </source>
</evidence>
<proteinExistence type="predicted"/>